<dbReference type="GO" id="GO:0005524">
    <property type="term" value="F:ATP binding"/>
    <property type="evidence" value="ECO:0007669"/>
    <property type="project" value="UniProtKB-UniRule"/>
</dbReference>
<evidence type="ECO:0000313" key="14">
    <source>
        <dbReference type="EMBL" id="MBE6421739.1"/>
    </source>
</evidence>
<dbReference type="Pfam" id="PF03129">
    <property type="entry name" value="HGTP_anticodon"/>
    <property type="match status" value="1"/>
</dbReference>
<dbReference type="InterPro" id="IPR004154">
    <property type="entry name" value="Anticodon-bd"/>
</dbReference>
<keyword evidence="3 12" id="KW-0963">Cytoplasm</keyword>
<accession>A0A928DRG4</accession>
<dbReference type="NCBIfam" id="TIGR00409">
    <property type="entry name" value="proS_fam_II"/>
    <property type="match status" value="1"/>
</dbReference>
<dbReference type="PANTHER" id="PTHR42753:SF2">
    <property type="entry name" value="PROLINE--TRNA LIGASE"/>
    <property type="match status" value="1"/>
</dbReference>
<dbReference type="EC" id="6.1.1.15" evidence="12"/>
<dbReference type="InterPro" id="IPR036621">
    <property type="entry name" value="Anticodon-bd_dom_sf"/>
</dbReference>
<dbReference type="InterPro" id="IPR002314">
    <property type="entry name" value="aa-tRNA-synt_IIb"/>
</dbReference>
<dbReference type="Gene3D" id="3.40.50.800">
    <property type="entry name" value="Anticodon-binding domain"/>
    <property type="match status" value="1"/>
</dbReference>
<evidence type="ECO:0000256" key="10">
    <source>
        <dbReference type="ARBA" id="ARBA00053664"/>
    </source>
</evidence>
<keyword evidence="4 12" id="KW-0436">Ligase</keyword>
<comment type="domain">
    <text evidence="12">Consists of three domains: the N-terminal catalytic domain, the editing domain and the C-terminal anticodon-binding domain.</text>
</comment>
<dbReference type="EMBL" id="SUVG01000007">
    <property type="protein sequence ID" value="MBE6421739.1"/>
    <property type="molecule type" value="Genomic_DNA"/>
</dbReference>
<dbReference type="PROSITE" id="PS50862">
    <property type="entry name" value="AA_TRNA_LIGASE_II"/>
    <property type="match status" value="1"/>
</dbReference>
<comment type="subunit">
    <text evidence="2 12">Homodimer.</text>
</comment>
<comment type="catalytic activity">
    <reaction evidence="9 12">
        <text>tRNA(Pro) + L-proline + ATP = L-prolyl-tRNA(Pro) + AMP + diphosphate</text>
        <dbReference type="Rhea" id="RHEA:14305"/>
        <dbReference type="Rhea" id="RHEA-COMP:9700"/>
        <dbReference type="Rhea" id="RHEA-COMP:9702"/>
        <dbReference type="ChEBI" id="CHEBI:30616"/>
        <dbReference type="ChEBI" id="CHEBI:33019"/>
        <dbReference type="ChEBI" id="CHEBI:60039"/>
        <dbReference type="ChEBI" id="CHEBI:78442"/>
        <dbReference type="ChEBI" id="CHEBI:78532"/>
        <dbReference type="ChEBI" id="CHEBI:456215"/>
        <dbReference type="EC" id="6.1.1.15"/>
    </reaction>
</comment>
<dbReference type="GO" id="GO:0006433">
    <property type="term" value="P:prolyl-tRNA aminoacylation"/>
    <property type="evidence" value="ECO:0007669"/>
    <property type="project" value="UniProtKB-UniRule"/>
</dbReference>
<dbReference type="SUPFAM" id="SSF52954">
    <property type="entry name" value="Class II aaRS ABD-related"/>
    <property type="match status" value="1"/>
</dbReference>
<comment type="function">
    <text evidence="10 12">Catalyzes the attachment of proline to tRNA(Pro) in a two-step reaction: proline is first activated by ATP to form Pro-AMP and then transferred to the acceptor end of tRNA(Pro). As ProRS can inadvertently accommodate and process non-cognate amino acids such as alanine and cysteine, to avoid such errors it has two additional distinct editing activities against alanine. One activity is designated as 'pretransfer' editing and involves the tRNA(Pro)-independent hydrolysis of activated Ala-AMP. The other activity is designated 'posttransfer' editing and involves deacylation of mischarged Ala-tRNA(Pro). The misacylated Cys-tRNA(Pro) is not edited by ProRS.</text>
</comment>
<name>A0A928DRG4_9BACT</name>
<feature type="domain" description="Aminoacyl-transfer RNA synthetases class-II family profile" evidence="13">
    <location>
        <begin position="38"/>
        <end position="470"/>
    </location>
</feature>
<comment type="similarity">
    <text evidence="11 12">Belongs to the class-II aminoacyl-tRNA synthetase family. ProS type 1 subfamily.</text>
</comment>
<organism evidence="14 15">
    <name type="scientific">Candidatus Avelusimicrobium gallicola</name>
    <dbReference type="NCBI Taxonomy" id="2562704"/>
    <lineage>
        <taxon>Bacteria</taxon>
        <taxon>Pseudomonadati</taxon>
        <taxon>Elusimicrobiota</taxon>
        <taxon>Elusimicrobia</taxon>
        <taxon>Elusimicrobiales</taxon>
        <taxon>Elusimicrobiaceae</taxon>
        <taxon>Candidatus Avelusimicrobium</taxon>
    </lineage>
</organism>
<evidence type="ECO:0000256" key="8">
    <source>
        <dbReference type="ARBA" id="ARBA00023146"/>
    </source>
</evidence>
<dbReference type="InterPro" id="IPR007214">
    <property type="entry name" value="YbaK/aa-tRNA-synth-assoc-dom"/>
</dbReference>
<dbReference type="HAMAP" id="MF_01569">
    <property type="entry name" value="Pro_tRNA_synth_type1"/>
    <property type="match status" value="1"/>
</dbReference>
<dbReference type="SUPFAM" id="SSF55826">
    <property type="entry name" value="YbaK/ProRS associated domain"/>
    <property type="match status" value="1"/>
</dbReference>
<evidence type="ECO:0000256" key="7">
    <source>
        <dbReference type="ARBA" id="ARBA00022917"/>
    </source>
</evidence>
<sequence>MKLSNYYIPTLKEAPKDADTLSAKLMIRAGLIRKLASGLYEWLPLGLKVLKKVENIVREEMDKAGACEVWLPVVQPKELWEQSGRWTFYGKELLRFADRKDAEFCIAPTAEEVITDLVKKDVSSYKQLPVCLYQFGTKFRDEIRPRFGVMRAREFYMKDAYSFAATDESASEWYQKMYDAYQRIFTRCGFEFKAVEADTGSIGGNFSHEFMVLAETGEDAIANCPACGYAANTEKAEIQAPAEEVINEADLLPMENRTTPKAYTVEDVAKMLNVPTSKLIKLLVFVADEKPVVALVRGDHELNEFKFKALLKCTTLEKASEEVYTQVTGSFVGFAGAQGLKEKNPNVMIYADNYVKNIVNGVAGGNEKDVHTVNVTPRRDIKVDLYADLKMASAGDKCARCGAEFSFTRGIEAGHVFKLGTKYSAAMEANFLDEKQTSKPMIMGCYGIGISRVVAAAIEQSHDDNGIIWPAPMAPFDVALVAIDYDSNPEVKQHTDEICAKLEGAGLSVLLDDRDERPGVKFKDMDLIGLPHRLVVSSRTVKDGQCEYKKRSEKDAVRWNLAEAVENLLKAAGK</sequence>
<keyword evidence="8 12" id="KW-0030">Aminoacyl-tRNA synthetase</keyword>
<proteinExistence type="inferred from homology"/>
<dbReference type="Pfam" id="PF00587">
    <property type="entry name" value="tRNA-synt_2b"/>
    <property type="match status" value="1"/>
</dbReference>
<dbReference type="InterPro" id="IPR006195">
    <property type="entry name" value="aa-tRNA-synth_II"/>
</dbReference>
<dbReference type="InterPro" id="IPR045864">
    <property type="entry name" value="aa-tRNA-synth_II/BPL/LPL"/>
</dbReference>
<dbReference type="PRINTS" id="PR01046">
    <property type="entry name" value="TRNASYNTHPRO"/>
</dbReference>
<dbReference type="FunFam" id="3.30.930.10:FF:000066">
    <property type="entry name" value="Proline--tRNA ligase"/>
    <property type="match status" value="1"/>
</dbReference>
<dbReference type="GO" id="GO:0005829">
    <property type="term" value="C:cytosol"/>
    <property type="evidence" value="ECO:0007669"/>
    <property type="project" value="TreeGrafter"/>
</dbReference>
<dbReference type="InterPro" id="IPR002316">
    <property type="entry name" value="Pro-tRNA-ligase_IIa"/>
</dbReference>
<keyword evidence="6 12" id="KW-0067">ATP-binding</keyword>
<dbReference type="InterPro" id="IPR023717">
    <property type="entry name" value="Pro-tRNA-Synthase_IIa_type1"/>
</dbReference>
<evidence type="ECO:0000256" key="1">
    <source>
        <dbReference type="ARBA" id="ARBA00004496"/>
    </source>
</evidence>
<dbReference type="AlphaFoldDB" id="A0A928DRG4"/>
<evidence type="ECO:0000256" key="11">
    <source>
        <dbReference type="ARBA" id="ARBA00060755"/>
    </source>
</evidence>
<evidence type="ECO:0000256" key="4">
    <source>
        <dbReference type="ARBA" id="ARBA00022598"/>
    </source>
</evidence>
<dbReference type="InterPro" id="IPR044140">
    <property type="entry name" value="ProRS_anticodon_short"/>
</dbReference>
<evidence type="ECO:0000256" key="6">
    <source>
        <dbReference type="ARBA" id="ARBA00022840"/>
    </source>
</evidence>
<dbReference type="InterPro" id="IPR004500">
    <property type="entry name" value="Pro-tRNA-synth_IIa_bac-type"/>
</dbReference>
<evidence type="ECO:0000313" key="15">
    <source>
        <dbReference type="Proteomes" id="UP000725649"/>
    </source>
</evidence>
<dbReference type="CDD" id="cd00861">
    <property type="entry name" value="ProRS_anticodon_short"/>
    <property type="match status" value="1"/>
</dbReference>
<comment type="caution">
    <text evidence="14">The sequence shown here is derived from an EMBL/GenBank/DDBJ whole genome shotgun (WGS) entry which is preliminary data.</text>
</comment>
<comment type="subcellular location">
    <subcellularLocation>
        <location evidence="1 12">Cytoplasm</location>
    </subcellularLocation>
</comment>
<evidence type="ECO:0000259" key="13">
    <source>
        <dbReference type="PROSITE" id="PS50862"/>
    </source>
</evidence>
<dbReference type="FunFam" id="3.30.930.10:FF:000065">
    <property type="entry name" value="Proline--tRNA ligase"/>
    <property type="match status" value="1"/>
</dbReference>
<gene>
    <name evidence="12" type="primary">proS</name>
    <name evidence="14" type="ORF">E7027_06430</name>
</gene>
<dbReference type="NCBIfam" id="NF006625">
    <property type="entry name" value="PRK09194.1"/>
    <property type="match status" value="1"/>
</dbReference>
<dbReference type="InterPro" id="IPR033730">
    <property type="entry name" value="ProRS_core_prok"/>
</dbReference>
<dbReference type="GO" id="GO:0002161">
    <property type="term" value="F:aminoacyl-tRNA deacylase activity"/>
    <property type="evidence" value="ECO:0007669"/>
    <property type="project" value="InterPro"/>
</dbReference>
<dbReference type="Proteomes" id="UP000725649">
    <property type="component" value="Unassembled WGS sequence"/>
</dbReference>
<evidence type="ECO:0000256" key="9">
    <source>
        <dbReference type="ARBA" id="ARBA00047671"/>
    </source>
</evidence>
<reference evidence="14" key="1">
    <citation type="submission" date="2019-04" db="EMBL/GenBank/DDBJ databases">
        <title>Evolution of Biomass-Degrading Anaerobic Consortia Revealed by Metagenomics.</title>
        <authorList>
            <person name="Peng X."/>
        </authorList>
    </citation>
    <scope>NUCLEOTIDE SEQUENCE</scope>
    <source>
        <strain evidence="14">SIG66</strain>
    </source>
</reference>
<keyword evidence="7 12" id="KW-0648">Protein biosynthesis</keyword>
<evidence type="ECO:0000256" key="12">
    <source>
        <dbReference type="HAMAP-Rule" id="MF_01569"/>
    </source>
</evidence>
<protein>
    <recommendedName>
        <fullName evidence="12">Proline--tRNA ligase</fullName>
        <ecNumber evidence="12">6.1.1.15</ecNumber>
    </recommendedName>
    <alternativeName>
        <fullName evidence="12">Prolyl-tRNA synthetase</fullName>
        <shortName evidence="12">ProRS</shortName>
    </alternativeName>
</protein>
<dbReference type="InterPro" id="IPR050062">
    <property type="entry name" value="Pro-tRNA_synthetase"/>
</dbReference>
<dbReference type="Gene3D" id="3.30.930.10">
    <property type="entry name" value="Bira Bifunctional Protein, Domain 2"/>
    <property type="match status" value="2"/>
</dbReference>
<dbReference type="CDD" id="cd04334">
    <property type="entry name" value="ProRS-INS"/>
    <property type="match status" value="1"/>
</dbReference>
<dbReference type="GO" id="GO:0004827">
    <property type="term" value="F:proline-tRNA ligase activity"/>
    <property type="evidence" value="ECO:0007669"/>
    <property type="project" value="UniProtKB-UniRule"/>
</dbReference>
<keyword evidence="5 12" id="KW-0547">Nucleotide-binding</keyword>
<dbReference type="PANTHER" id="PTHR42753">
    <property type="entry name" value="MITOCHONDRIAL RIBOSOME PROTEIN L39/PROLYL-TRNA LIGASE FAMILY MEMBER"/>
    <property type="match status" value="1"/>
</dbReference>
<evidence type="ECO:0000256" key="2">
    <source>
        <dbReference type="ARBA" id="ARBA00011738"/>
    </source>
</evidence>
<dbReference type="CDD" id="cd00779">
    <property type="entry name" value="ProRS_core_prok"/>
    <property type="match status" value="1"/>
</dbReference>
<evidence type="ECO:0000256" key="3">
    <source>
        <dbReference type="ARBA" id="ARBA00022490"/>
    </source>
</evidence>
<dbReference type="SUPFAM" id="SSF55681">
    <property type="entry name" value="Class II aaRS and biotin synthetases"/>
    <property type="match status" value="1"/>
</dbReference>
<dbReference type="Pfam" id="PF04073">
    <property type="entry name" value="tRNA_edit"/>
    <property type="match status" value="1"/>
</dbReference>
<evidence type="ECO:0000256" key="5">
    <source>
        <dbReference type="ARBA" id="ARBA00022741"/>
    </source>
</evidence>
<dbReference type="InterPro" id="IPR036754">
    <property type="entry name" value="YbaK/aa-tRNA-synt-asso_dom_sf"/>
</dbReference>